<dbReference type="GO" id="GO:0007165">
    <property type="term" value="P:signal transduction"/>
    <property type="evidence" value="ECO:0007669"/>
    <property type="project" value="InterPro"/>
</dbReference>
<feature type="compositionally biased region" description="Low complexity" evidence="5">
    <location>
        <begin position="1009"/>
        <end position="1026"/>
    </location>
</feature>
<dbReference type="Pfam" id="PF01603">
    <property type="entry name" value="B56"/>
    <property type="match status" value="1"/>
</dbReference>
<feature type="region of interest" description="Disordered" evidence="5">
    <location>
        <begin position="893"/>
        <end position="957"/>
    </location>
</feature>
<dbReference type="InterPro" id="IPR013809">
    <property type="entry name" value="ENTH"/>
</dbReference>
<dbReference type="Proteomes" id="UP000284702">
    <property type="component" value="Unassembled WGS sequence"/>
</dbReference>
<dbReference type="PANTHER" id="PTHR21514">
    <property type="entry name" value="AP-4 COMPLEX ACCESSORY SUBUNIT TEPSIN"/>
    <property type="match status" value="1"/>
</dbReference>
<name>A0A3R7X7F1_APHAT</name>
<comment type="subcellular location">
    <subcellularLocation>
        <location evidence="1">Cytoplasmic vesicle</location>
    </subcellularLocation>
    <subcellularLocation>
        <location evidence="2">Golgi apparatus</location>
        <location evidence="2">trans-Golgi network</location>
    </subcellularLocation>
</comment>
<dbReference type="InterPro" id="IPR016024">
    <property type="entry name" value="ARM-type_fold"/>
</dbReference>
<feature type="compositionally biased region" description="Polar residues" evidence="5">
    <location>
        <begin position="296"/>
        <end position="318"/>
    </location>
</feature>
<dbReference type="InterPro" id="IPR039273">
    <property type="entry name" value="TEPSIN"/>
</dbReference>
<organism evidence="7 8">
    <name type="scientific">Aphanomyces astaci</name>
    <name type="common">Crayfish plague agent</name>
    <dbReference type="NCBI Taxonomy" id="112090"/>
    <lineage>
        <taxon>Eukaryota</taxon>
        <taxon>Sar</taxon>
        <taxon>Stramenopiles</taxon>
        <taxon>Oomycota</taxon>
        <taxon>Saprolegniomycetes</taxon>
        <taxon>Saprolegniales</taxon>
        <taxon>Verrucalvaceae</taxon>
        <taxon>Aphanomyces</taxon>
    </lineage>
</organism>
<dbReference type="VEuPathDB" id="FungiDB:H257_08219"/>
<dbReference type="InterPro" id="IPR008942">
    <property type="entry name" value="ENTH_VHS"/>
</dbReference>
<dbReference type="GO" id="GO:0031410">
    <property type="term" value="C:cytoplasmic vesicle"/>
    <property type="evidence" value="ECO:0007669"/>
    <property type="project" value="UniProtKB-SubCell"/>
</dbReference>
<proteinExistence type="predicted"/>
<keyword evidence="8" id="KW-1185">Reference proteome</keyword>
<dbReference type="CDD" id="cd03572">
    <property type="entry name" value="ENTH_like_Tepsin"/>
    <property type="match status" value="1"/>
</dbReference>
<dbReference type="Gene3D" id="1.25.10.10">
    <property type="entry name" value="Leucine-rich Repeat Variant"/>
    <property type="match status" value="1"/>
</dbReference>
<dbReference type="PANTHER" id="PTHR21514:SF0">
    <property type="entry name" value="AP-4 COMPLEX ACCESSORY SUBUNIT TEPSIN"/>
    <property type="match status" value="1"/>
</dbReference>
<feature type="compositionally biased region" description="Polar residues" evidence="5">
    <location>
        <begin position="155"/>
        <end position="169"/>
    </location>
</feature>
<feature type="region of interest" description="Disordered" evidence="5">
    <location>
        <begin position="278"/>
        <end position="419"/>
    </location>
</feature>
<keyword evidence="4" id="KW-0968">Cytoplasmic vesicle</keyword>
<reference evidence="7" key="1">
    <citation type="submission" date="2018-07" db="EMBL/GenBank/DDBJ databases">
        <title>Annotation of Aphanomyces astaci genome assembly.</title>
        <authorList>
            <person name="Studholme D.J."/>
        </authorList>
    </citation>
    <scope>NUCLEOTIDE SEQUENCE [LARGE SCALE GENOMIC DNA]</scope>
    <source>
        <strain evidence="7">Pc</strain>
    </source>
</reference>
<feature type="region of interest" description="Disordered" evidence="5">
    <location>
        <begin position="432"/>
        <end position="462"/>
    </location>
</feature>
<dbReference type="GO" id="GO:0032588">
    <property type="term" value="C:trans-Golgi network membrane"/>
    <property type="evidence" value="ECO:0007669"/>
    <property type="project" value="TreeGrafter"/>
</dbReference>
<dbReference type="VEuPathDB" id="FungiDB:H257_12007"/>
<evidence type="ECO:0000256" key="1">
    <source>
        <dbReference type="ARBA" id="ARBA00004541"/>
    </source>
</evidence>
<dbReference type="InterPro" id="IPR002554">
    <property type="entry name" value="PP2A_B56"/>
</dbReference>
<dbReference type="SUPFAM" id="SSF48371">
    <property type="entry name" value="ARM repeat"/>
    <property type="match status" value="1"/>
</dbReference>
<dbReference type="Gene3D" id="1.25.40.90">
    <property type="match status" value="1"/>
</dbReference>
<dbReference type="GO" id="GO:0000159">
    <property type="term" value="C:protein phosphatase type 2A complex"/>
    <property type="evidence" value="ECO:0007669"/>
    <property type="project" value="InterPro"/>
</dbReference>
<evidence type="ECO:0000256" key="5">
    <source>
        <dbReference type="SAM" id="MobiDB-lite"/>
    </source>
</evidence>
<gene>
    <name evidence="7" type="ORF">B5M09_004199</name>
</gene>
<feature type="domain" description="ENTH" evidence="6">
    <location>
        <begin position="1"/>
        <end position="127"/>
    </location>
</feature>
<evidence type="ECO:0000259" key="6">
    <source>
        <dbReference type="PROSITE" id="PS50942"/>
    </source>
</evidence>
<feature type="compositionally biased region" description="Basic and acidic residues" evidence="5">
    <location>
        <begin position="362"/>
        <end position="383"/>
    </location>
</feature>
<evidence type="ECO:0000256" key="2">
    <source>
        <dbReference type="ARBA" id="ARBA00004601"/>
    </source>
</evidence>
<accession>A0A3R7X7F1</accession>
<evidence type="ECO:0000256" key="4">
    <source>
        <dbReference type="ARBA" id="ARBA00023329"/>
    </source>
</evidence>
<dbReference type="InterPro" id="IPR035802">
    <property type="entry name" value="ENTH/VHS_tepsin"/>
</dbReference>
<protein>
    <recommendedName>
        <fullName evidence="6">ENTH domain-containing protein</fullName>
    </recommendedName>
</protein>
<feature type="region of interest" description="Disordered" evidence="5">
    <location>
        <begin position="135"/>
        <end position="263"/>
    </location>
</feature>
<dbReference type="SUPFAM" id="SSF48464">
    <property type="entry name" value="ENTH/VHS domain"/>
    <property type="match status" value="2"/>
</dbReference>
<dbReference type="InterPro" id="IPR011989">
    <property type="entry name" value="ARM-like"/>
</dbReference>
<dbReference type="GO" id="GO:0019888">
    <property type="term" value="F:protein phosphatase regulator activity"/>
    <property type="evidence" value="ECO:0007669"/>
    <property type="project" value="InterPro"/>
</dbReference>
<comment type="caution">
    <text evidence="7">The sequence shown here is derived from an EMBL/GenBank/DDBJ whole genome shotgun (WGS) entry which is preliminary data.</text>
</comment>
<feature type="compositionally biased region" description="Polar residues" evidence="5">
    <location>
        <begin position="578"/>
        <end position="598"/>
    </location>
</feature>
<evidence type="ECO:0000313" key="8">
    <source>
        <dbReference type="Proteomes" id="UP000284702"/>
    </source>
</evidence>
<dbReference type="EMBL" id="MZMZ02001160">
    <property type="protein sequence ID" value="RQM29785.1"/>
    <property type="molecule type" value="Genomic_DNA"/>
</dbReference>
<keyword evidence="3" id="KW-0333">Golgi apparatus</keyword>
<feature type="compositionally biased region" description="Low complexity" evidence="5">
    <location>
        <begin position="170"/>
        <end position="180"/>
    </location>
</feature>
<evidence type="ECO:0000256" key="3">
    <source>
        <dbReference type="ARBA" id="ARBA00023034"/>
    </source>
</evidence>
<feature type="compositionally biased region" description="Polar residues" evidence="5">
    <location>
        <begin position="334"/>
        <end position="359"/>
    </location>
</feature>
<sequence>MDKNVLARATEDSDSPTPGYLYGEIARMTQHSFDTCLKVQEYLIGRLKKNKPNIKYKALQVIKHICREGRQEFRREMQKHVPTVKEALQFRGPPDPLRGDEYYRRVRDAAKDCLDAIFDTNVNAVAGISTRIKGVGNPEAAPQASGWFNRGSKDNAPTQFQVPGAYNTSGPPAAGYDAPGGYPGGYNGPAYPGSDANQYPSQQQQQPPGYGGAAPSYPGGPLPPYGSNPGGGHPGGNYPPPPGMTGLGNPIFEDKKGEGSKGFFEGLKEKVSFKSEPKVTFAGAPPGSHSAPDGWSFSTNRGPTSGAFNPNAPSTYNPSEPYRPNHQPPPPYNTSQVGGYTGPTSSYAAPSSGLTYSDSSEAESRQHKSQELRDRAYEGERQKGRVGGVWDSLPTPTLSQAAPQHRPSQRQSDDGPRPAERIQNEWAQEQQYVRRPSATAPPPSTSSAQPQQTFGRSGASSDGAYERGIIQGLCAPGGMRAVPPKDKLDAFLKSALTLDAEVVGPILDELLGTDASSWQVVSKALTVIDGLLATNGCETFHEYFTDNYDMILHVSTASDKAAVRDRAVKILHVLGKATSSTAPPSRRNSGNPAPSATSGDLLGGFDSPRGFIGKCQYKTGKCFKERTLKRNGQAHSLCEEHRVKQNLIQRRSDRKYQSLHAVRRKERSQVKALFKKQVTMAVAHQMYYEHQHHHHHKILNPLVFHNNLASVPHHHHPSAVAASLPSSSSPGTFGLGYPHGMLPPVAPSMLLCGLPKSAYDSPVVHKNVKHVSAPSSQGMSPLGANAAVINQQRHHVAALKRKEGGKQVEERSWKHAVEAPSNQHSAAHDATDNAQAATYIRRSQLLTAAVAPSHLCLTTMSPRHELDSRSVDANADLDMIMQKNVRKLRMKHIAKKKQQHPHSTAPLQPLGNLPTLSPTKDKRHHKPHQTFSKKQLFDEKENSDVAPSHPKQHHEYAAPVEEKHRRNITIFDCAKIVNNKGRVMTHEEFDLVSSSPSSVSSSACSTTCSSMSPSPSSLGKKSSSLKLTKKAMKQPKTTTSEMLRQMAWEQMVLEIMCSLLPEIDVLSELNRTLVQCSRAAASTESSSMDLVGFQQQLHYHLNALHIDNTDLPPPFTSGAKLVDLYVTKSLVQSIVFGLMTVSDKRAQGSLSAISICCGAATTAASSADAVFSANANLASNPTVKALIASVQLLAQVSPHHGLAFLSDTLLRRWPSRNTSRQLLFLRLIPMLLVQLASAQVYMESFTKVVYDSFDRIQRCIVAPHVLVAREACALCDDLHLIRLFLLRDKALLDTVTTALHVNAHHHWNKQIQALSDDHFDSMLDLA</sequence>
<feature type="compositionally biased region" description="Low complexity" evidence="5">
    <location>
        <begin position="188"/>
        <end position="217"/>
    </location>
</feature>
<dbReference type="VEuPathDB" id="FungiDB:H257_08218"/>
<dbReference type="Pfam" id="PF01417">
    <property type="entry name" value="ENTH"/>
    <property type="match status" value="1"/>
</dbReference>
<dbReference type="PROSITE" id="PS50942">
    <property type="entry name" value="ENTH"/>
    <property type="match status" value="1"/>
</dbReference>
<evidence type="ECO:0000313" key="7">
    <source>
        <dbReference type="EMBL" id="RQM29785.1"/>
    </source>
</evidence>
<feature type="region of interest" description="Disordered" evidence="5">
    <location>
        <begin position="578"/>
        <end position="600"/>
    </location>
</feature>
<feature type="region of interest" description="Disordered" evidence="5">
    <location>
        <begin position="1009"/>
        <end position="1038"/>
    </location>
</feature>